<dbReference type="InterPro" id="IPR027107">
    <property type="entry name" value="Tuberin/Ral-act_asu"/>
</dbReference>
<dbReference type="Proteomes" id="UP000324832">
    <property type="component" value="Unassembled WGS sequence"/>
</dbReference>
<feature type="region of interest" description="Disordered" evidence="1">
    <location>
        <begin position="191"/>
        <end position="242"/>
    </location>
</feature>
<gene>
    <name evidence="3" type="ORF">LSINAPIS_LOCUS7179</name>
</gene>
<evidence type="ECO:0000313" key="3">
    <source>
        <dbReference type="EMBL" id="VVC95469.1"/>
    </source>
</evidence>
<evidence type="ECO:0000259" key="2">
    <source>
        <dbReference type="Pfam" id="PF03542"/>
    </source>
</evidence>
<keyword evidence="4" id="KW-1185">Reference proteome</keyword>
<name>A0A5E4QEQ6_9NEOP</name>
<dbReference type="InterPro" id="IPR018515">
    <property type="entry name" value="Tuberin-type_domain"/>
</dbReference>
<dbReference type="GO" id="GO:0032007">
    <property type="term" value="P:negative regulation of TOR signaling"/>
    <property type="evidence" value="ECO:0007669"/>
    <property type="project" value="TreeGrafter"/>
</dbReference>
<dbReference type="GO" id="GO:0051898">
    <property type="term" value="P:negative regulation of phosphatidylinositol 3-kinase/protein kinase B signal transduction"/>
    <property type="evidence" value="ECO:0007669"/>
    <property type="project" value="TreeGrafter"/>
</dbReference>
<sequence>MSSYHAYLEPPTQQRIVRCLLKYGMVLRTPQQYIMALTAFALETRDTMVRMLPEVLLDLSKISDTKAIASPMLEFLSRAAAVQEQLSRAPLSGKVAGQGAPAAFHVELTETCVDLLARYTFTPCSVKPQRSERTDGLFNGGQSTTWLVGHKLVTITTSGCLQSAARRALCDRCSATCCQAASDDLSATAAAPHVQVRDSSESNGSSSNHLHPEVKRCSCHPADTSPGKTRRKTNHRIHSWIF</sequence>
<dbReference type="AlphaFoldDB" id="A0A5E4QEQ6"/>
<dbReference type="GO" id="GO:0033596">
    <property type="term" value="C:TSC1-TSC2 complex"/>
    <property type="evidence" value="ECO:0007669"/>
    <property type="project" value="TreeGrafter"/>
</dbReference>
<evidence type="ECO:0000313" key="4">
    <source>
        <dbReference type="Proteomes" id="UP000324832"/>
    </source>
</evidence>
<dbReference type="PANTHER" id="PTHR10063:SF0">
    <property type="entry name" value="TUBERIN"/>
    <property type="match status" value="1"/>
</dbReference>
<protein>
    <recommendedName>
        <fullName evidence="2">Tuberin-type domain-containing protein</fullName>
    </recommendedName>
</protein>
<dbReference type="GO" id="GO:0005096">
    <property type="term" value="F:GTPase activator activity"/>
    <property type="evidence" value="ECO:0007669"/>
    <property type="project" value="InterPro"/>
</dbReference>
<accession>A0A5E4QEQ6</accession>
<feature type="compositionally biased region" description="Basic residues" evidence="1">
    <location>
        <begin position="228"/>
        <end position="242"/>
    </location>
</feature>
<dbReference type="GO" id="GO:0046627">
    <property type="term" value="P:negative regulation of insulin receptor signaling pathway"/>
    <property type="evidence" value="ECO:0007669"/>
    <property type="project" value="TreeGrafter"/>
</dbReference>
<reference evidence="3 4" key="1">
    <citation type="submission" date="2017-07" db="EMBL/GenBank/DDBJ databases">
        <authorList>
            <person name="Talla V."/>
            <person name="Backstrom N."/>
        </authorList>
    </citation>
    <scope>NUCLEOTIDE SEQUENCE [LARGE SCALE GENOMIC DNA]</scope>
</reference>
<proteinExistence type="predicted"/>
<dbReference type="GO" id="GO:0005634">
    <property type="term" value="C:nucleus"/>
    <property type="evidence" value="ECO:0007669"/>
    <property type="project" value="InterPro"/>
</dbReference>
<dbReference type="GO" id="GO:0030178">
    <property type="term" value="P:negative regulation of Wnt signaling pathway"/>
    <property type="evidence" value="ECO:0007669"/>
    <property type="project" value="TreeGrafter"/>
</dbReference>
<dbReference type="EMBL" id="FZQP02002326">
    <property type="protein sequence ID" value="VVC95469.1"/>
    <property type="molecule type" value="Genomic_DNA"/>
</dbReference>
<feature type="domain" description="Tuberin-type" evidence="2">
    <location>
        <begin position="1"/>
        <end position="80"/>
    </location>
</feature>
<dbReference type="Pfam" id="PF03542">
    <property type="entry name" value="Tuberin"/>
    <property type="match status" value="1"/>
</dbReference>
<dbReference type="PANTHER" id="PTHR10063">
    <property type="entry name" value="TUBERIN"/>
    <property type="match status" value="1"/>
</dbReference>
<evidence type="ECO:0000256" key="1">
    <source>
        <dbReference type="SAM" id="MobiDB-lite"/>
    </source>
</evidence>
<organism evidence="3 4">
    <name type="scientific">Leptidea sinapis</name>
    <dbReference type="NCBI Taxonomy" id="189913"/>
    <lineage>
        <taxon>Eukaryota</taxon>
        <taxon>Metazoa</taxon>
        <taxon>Ecdysozoa</taxon>
        <taxon>Arthropoda</taxon>
        <taxon>Hexapoda</taxon>
        <taxon>Insecta</taxon>
        <taxon>Pterygota</taxon>
        <taxon>Neoptera</taxon>
        <taxon>Endopterygota</taxon>
        <taxon>Lepidoptera</taxon>
        <taxon>Glossata</taxon>
        <taxon>Ditrysia</taxon>
        <taxon>Papilionoidea</taxon>
        <taxon>Pieridae</taxon>
        <taxon>Dismorphiinae</taxon>
        <taxon>Leptidea</taxon>
    </lineage>
</organism>
<dbReference type="GO" id="GO:0051726">
    <property type="term" value="P:regulation of cell cycle"/>
    <property type="evidence" value="ECO:0007669"/>
    <property type="project" value="TreeGrafter"/>
</dbReference>